<feature type="compositionally biased region" description="Basic and acidic residues" evidence="1">
    <location>
        <begin position="380"/>
        <end position="390"/>
    </location>
</feature>
<keyword evidence="4" id="KW-1185">Reference proteome</keyword>
<evidence type="ECO:0000256" key="1">
    <source>
        <dbReference type="SAM" id="MobiDB-lite"/>
    </source>
</evidence>
<feature type="transmembrane region" description="Helical" evidence="2">
    <location>
        <begin position="53"/>
        <end position="71"/>
    </location>
</feature>
<feature type="region of interest" description="Disordered" evidence="1">
    <location>
        <begin position="362"/>
        <end position="396"/>
    </location>
</feature>
<evidence type="ECO:0000256" key="2">
    <source>
        <dbReference type="SAM" id="Phobius"/>
    </source>
</evidence>
<evidence type="ECO:0000313" key="4">
    <source>
        <dbReference type="Proteomes" id="UP000268162"/>
    </source>
</evidence>
<keyword evidence="2" id="KW-0472">Membrane</keyword>
<feature type="region of interest" description="Disordered" evidence="1">
    <location>
        <begin position="432"/>
        <end position="471"/>
    </location>
</feature>
<sequence>MLSQPESGDYKYVAVPPVADDKAPPPYLPPGHDDEPDSDAAEDRRRMRRCKKVVAVGLASLLLLGMTAFYARRSLCHGFRHRFNMGPAHHGGLDGERVHGSWEDTHRSMYMQDCEATIPYEGQTDFDFDASEYTHFAARVRGAAYSNVEIHVDESDATPEAEARIKVNAQVKVSDAELLRNVKIFGGKRKGGPPHRGGPHHHHPPGEHYSLMVLGPHGVRRGQCVRAGIKITIPKSLKKYDSIFLSYLAGKLQADSSLADLPLRFFHVANVAGDLAVDKIQAQVVVLNTVKGLISGTFDGNKATVLRTVSGNVDARVNPADGEHAIVKVQSVSGNVRLDVQDNYQGPFALASVSGHTEVTGNDVEFGTDLPHKKIGTHLHPKEDGEKSEQDDLGPNEVKTITIGSVSFSDLVSHLSFKKVFRLTSVHQKREDLVDPRQHLRPYELPKHPHPHPSHDDHDHPPHHGDGDKEHEIHPRITVGAISGNLALNFV</sequence>
<keyword evidence="2" id="KW-0812">Transmembrane</keyword>
<accession>A0A4Q0A0G6</accession>
<proteinExistence type="predicted"/>
<reference evidence="4" key="1">
    <citation type="journal article" date="2018" name="Nat. Microbiol.">
        <title>Leveraging single-cell genomics to expand the fungal tree of life.</title>
        <authorList>
            <person name="Ahrendt S.R."/>
            <person name="Quandt C.A."/>
            <person name="Ciobanu D."/>
            <person name="Clum A."/>
            <person name="Salamov A."/>
            <person name="Andreopoulos B."/>
            <person name="Cheng J.F."/>
            <person name="Woyke T."/>
            <person name="Pelin A."/>
            <person name="Henrissat B."/>
            <person name="Reynolds N.K."/>
            <person name="Benny G.L."/>
            <person name="Smith M.E."/>
            <person name="James T.Y."/>
            <person name="Grigoriev I.V."/>
        </authorList>
    </citation>
    <scope>NUCLEOTIDE SEQUENCE [LARGE SCALE GENOMIC DNA]</scope>
    <source>
        <strain evidence="4">RSA 468</strain>
    </source>
</reference>
<dbReference type="STRING" id="215637.A0A4Q0A0G6"/>
<name>A0A4Q0A0G6_9FUNG</name>
<keyword evidence="2" id="KW-1133">Transmembrane helix</keyword>
<dbReference type="EMBL" id="ML002264">
    <property type="protein sequence ID" value="RKP39523.1"/>
    <property type="molecule type" value="Genomic_DNA"/>
</dbReference>
<gene>
    <name evidence="3" type="ORF">BJ085DRAFT_30944</name>
</gene>
<dbReference type="Proteomes" id="UP000268162">
    <property type="component" value="Unassembled WGS sequence"/>
</dbReference>
<dbReference type="AlphaFoldDB" id="A0A4Q0A0G6"/>
<evidence type="ECO:0000313" key="3">
    <source>
        <dbReference type="EMBL" id="RKP39523.1"/>
    </source>
</evidence>
<feature type="region of interest" description="Disordered" evidence="1">
    <location>
        <begin position="1"/>
        <end position="45"/>
    </location>
</feature>
<protein>
    <submittedName>
        <fullName evidence="3">Uncharacterized protein</fullName>
    </submittedName>
</protein>
<organism evidence="3 4">
    <name type="scientific">Dimargaris cristalligena</name>
    <dbReference type="NCBI Taxonomy" id="215637"/>
    <lineage>
        <taxon>Eukaryota</taxon>
        <taxon>Fungi</taxon>
        <taxon>Fungi incertae sedis</taxon>
        <taxon>Zoopagomycota</taxon>
        <taxon>Kickxellomycotina</taxon>
        <taxon>Dimargaritomycetes</taxon>
        <taxon>Dimargaritales</taxon>
        <taxon>Dimargaritaceae</taxon>
        <taxon>Dimargaris</taxon>
    </lineage>
</organism>